<proteinExistence type="predicted"/>
<dbReference type="EMBL" id="HF584207">
    <property type="protein sequence ID" value="CCQ43704.1"/>
    <property type="molecule type" value="Genomic_DNA"/>
</dbReference>
<gene>
    <name evidence="1" type="primary">ZNF649</name>
</gene>
<sequence length="41" mass="4689">MEMELFSMIIMNKCLRKLNSLKVENPSAPSHNSLNISKHTT</sequence>
<evidence type="ECO:0000313" key="1">
    <source>
        <dbReference type="EMBL" id="CCQ43704.1"/>
    </source>
</evidence>
<organism evidence="1">
    <name type="scientific">Homo sapiens</name>
    <name type="common">Human</name>
    <dbReference type="NCBI Taxonomy" id="9606"/>
    <lineage>
        <taxon>Eukaryota</taxon>
        <taxon>Metazoa</taxon>
        <taxon>Chordata</taxon>
        <taxon>Craniata</taxon>
        <taxon>Vertebrata</taxon>
        <taxon>Euteleostomi</taxon>
        <taxon>Mammalia</taxon>
        <taxon>Eutheria</taxon>
        <taxon>Euarchontoglires</taxon>
        <taxon>Primates</taxon>
        <taxon>Haplorrhini</taxon>
        <taxon>Catarrhini</taxon>
        <taxon>Hominidae</taxon>
        <taxon>Homo</taxon>
    </lineage>
</organism>
<name>L8E957_HUMAN</name>
<dbReference type="ChiTaRS" id="ZNF649">
    <property type="organism name" value="human"/>
</dbReference>
<protein>
    <submittedName>
        <fullName evidence="1">Alternative protein ZNF649</fullName>
    </submittedName>
</protein>
<dbReference type="PeptideAtlas" id="L8E957"/>
<dbReference type="OrthoDB" id="10072647at2759"/>
<accession>L8E957</accession>
<dbReference type="AlphaFoldDB" id="L8E957"/>
<reference evidence="1" key="1">
    <citation type="journal article" date="2013" name="PLoS ONE">
        <title>Direct detection of alternative open reading frames translation products in human significantly expands the proteome.</title>
        <authorList>
            <person name="Vanderperre B."/>
            <person name="Lucier J.-F."/>
            <person name="Motard J."/>
            <person name="Tremblay G."/>
            <person name="Vanderperre S."/>
            <person name="Wisztorski M."/>
            <person name="Salzet M."/>
            <person name="Boisvert F.-M."/>
            <person name="Roucou X."/>
        </authorList>
    </citation>
    <scope>NUCLEOTIDE SEQUENCE</scope>
</reference>